<evidence type="ECO:0000256" key="2">
    <source>
        <dbReference type="ARBA" id="ARBA00023125"/>
    </source>
</evidence>
<dbReference type="GO" id="GO:0045892">
    <property type="term" value="P:negative regulation of DNA-templated transcription"/>
    <property type="evidence" value="ECO:0007669"/>
    <property type="project" value="InterPro"/>
</dbReference>
<name>A0A8J3RMD6_9ACTN</name>
<dbReference type="InterPro" id="IPR004111">
    <property type="entry name" value="Repressor_TetR_C"/>
</dbReference>
<keyword evidence="2 4" id="KW-0238">DNA-binding</keyword>
<keyword evidence="8" id="KW-1185">Reference proteome</keyword>
<sequence length="285" mass="30412">MGIFGGQGDPERSMALLWAAPGAGDTRVAPGPRPGLSVDAIVEAAIAVADAGPVEGLSMRAVAERLGRSSMALYTYVPGKGELLDLMYDRVHAELPTRYDPDGGWRAAVTAWAGDLRAFYLRHPWVLQVSYARPVLGPNEQAVLEALTGILYETGLPARTLRSVVSALFHFVRGMAQTIAESRLAATATGVSDREWWVSRAGMLEKVAPDFAERFPMSVRLGRETADQYDDGAEGTSYLERGAEETFGTGLAVLLEGIEATRRNTSPGGSPEPGGAPWSPEGRAP</sequence>
<dbReference type="InterPro" id="IPR001647">
    <property type="entry name" value="HTH_TetR"/>
</dbReference>
<dbReference type="SUPFAM" id="SSF48498">
    <property type="entry name" value="Tetracyclin repressor-like, C-terminal domain"/>
    <property type="match status" value="1"/>
</dbReference>
<dbReference type="GO" id="GO:0000976">
    <property type="term" value="F:transcription cis-regulatory region binding"/>
    <property type="evidence" value="ECO:0007669"/>
    <property type="project" value="TreeGrafter"/>
</dbReference>
<dbReference type="Pfam" id="PF02909">
    <property type="entry name" value="TetR_C_1"/>
    <property type="match status" value="1"/>
</dbReference>
<feature type="compositionally biased region" description="Low complexity" evidence="5">
    <location>
        <begin position="266"/>
        <end position="285"/>
    </location>
</feature>
<evidence type="ECO:0000256" key="4">
    <source>
        <dbReference type="PROSITE-ProRule" id="PRU00335"/>
    </source>
</evidence>
<dbReference type="Pfam" id="PF00440">
    <property type="entry name" value="TetR_N"/>
    <property type="match status" value="1"/>
</dbReference>
<evidence type="ECO:0000256" key="1">
    <source>
        <dbReference type="ARBA" id="ARBA00023015"/>
    </source>
</evidence>
<dbReference type="Gene3D" id="1.10.10.60">
    <property type="entry name" value="Homeodomain-like"/>
    <property type="match status" value="1"/>
</dbReference>
<evidence type="ECO:0000259" key="6">
    <source>
        <dbReference type="PROSITE" id="PS50977"/>
    </source>
</evidence>
<dbReference type="Gene3D" id="1.10.357.10">
    <property type="entry name" value="Tetracycline Repressor, domain 2"/>
    <property type="match status" value="1"/>
</dbReference>
<dbReference type="Proteomes" id="UP000616724">
    <property type="component" value="Unassembled WGS sequence"/>
</dbReference>
<proteinExistence type="predicted"/>
<keyword evidence="1" id="KW-0805">Transcription regulation</keyword>
<protein>
    <submittedName>
        <fullName evidence="7">TetR family transcriptional regulator</fullName>
    </submittedName>
</protein>
<feature type="DNA-binding region" description="H-T-H motif" evidence="4">
    <location>
        <begin position="58"/>
        <end position="77"/>
    </location>
</feature>
<evidence type="ECO:0000313" key="7">
    <source>
        <dbReference type="EMBL" id="GIH77594.1"/>
    </source>
</evidence>
<dbReference type="GO" id="GO:0003700">
    <property type="term" value="F:DNA-binding transcription factor activity"/>
    <property type="evidence" value="ECO:0007669"/>
    <property type="project" value="TreeGrafter"/>
</dbReference>
<accession>A0A8J3RMD6</accession>
<organism evidence="7 8">
    <name type="scientific">Planobispora longispora</name>
    <dbReference type="NCBI Taxonomy" id="28887"/>
    <lineage>
        <taxon>Bacteria</taxon>
        <taxon>Bacillati</taxon>
        <taxon>Actinomycetota</taxon>
        <taxon>Actinomycetes</taxon>
        <taxon>Streptosporangiales</taxon>
        <taxon>Streptosporangiaceae</taxon>
        <taxon>Planobispora</taxon>
    </lineage>
</organism>
<dbReference type="AlphaFoldDB" id="A0A8J3RMD6"/>
<comment type="caution">
    <text evidence="7">The sequence shown here is derived from an EMBL/GenBank/DDBJ whole genome shotgun (WGS) entry which is preliminary data.</text>
</comment>
<dbReference type="InterPro" id="IPR036271">
    <property type="entry name" value="Tet_transcr_reg_TetR-rel_C_sf"/>
</dbReference>
<dbReference type="PROSITE" id="PS50977">
    <property type="entry name" value="HTH_TETR_2"/>
    <property type="match status" value="1"/>
</dbReference>
<feature type="domain" description="HTH tetR-type" evidence="6">
    <location>
        <begin position="35"/>
        <end position="95"/>
    </location>
</feature>
<dbReference type="PANTHER" id="PTHR30055">
    <property type="entry name" value="HTH-TYPE TRANSCRIPTIONAL REGULATOR RUTR"/>
    <property type="match status" value="1"/>
</dbReference>
<feature type="region of interest" description="Disordered" evidence="5">
    <location>
        <begin position="258"/>
        <end position="285"/>
    </location>
</feature>
<dbReference type="SUPFAM" id="SSF46689">
    <property type="entry name" value="Homeodomain-like"/>
    <property type="match status" value="1"/>
</dbReference>
<dbReference type="PANTHER" id="PTHR30055:SF151">
    <property type="entry name" value="TRANSCRIPTIONAL REGULATORY PROTEIN"/>
    <property type="match status" value="1"/>
</dbReference>
<evidence type="ECO:0000256" key="3">
    <source>
        <dbReference type="ARBA" id="ARBA00023163"/>
    </source>
</evidence>
<dbReference type="RefSeq" id="WP_203892156.1">
    <property type="nucleotide sequence ID" value="NZ_BOOH01000033.1"/>
</dbReference>
<evidence type="ECO:0000256" key="5">
    <source>
        <dbReference type="SAM" id="MobiDB-lite"/>
    </source>
</evidence>
<reference evidence="7 8" key="1">
    <citation type="submission" date="2021-01" db="EMBL/GenBank/DDBJ databases">
        <title>Whole genome shotgun sequence of Planobispora longispora NBRC 13918.</title>
        <authorList>
            <person name="Komaki H."/>
            <person name="Tamura T."/>
        </authorList>
    </citation>
    <scope>NUCLEOTIDE SEQUENCE [LARGE SCALE GENOMIC DNA]</scope>
    <source>
        <strain evidence="7 8">NBRC 13918</strain>
    </source>
</reference>
<dbReference type="EMBL" id="BOOH01000033">
    <property type="protein sequence ID" value="GIH77594.1"/>
    <property type="molecule type" value="Genomic_DNA"/>
</dbReference>
<evidence type="ECO:0000313" key="8">
    <source>
        <dbReference type="Proteomes" id="UP000616724"/>
    </source>
</evidence>
<keyword evidence="3" id="KW-0804">Transcription</keyword>
<dbReference type="InterPro" id="IPR050109">
    <property type="entry name" value="HTH-type_TetR-like_transc_reg"/>
</dbReference>
<dbReference type="InterPro" id="IPR009057">
    <property type="entry name" value="Homeodomain-like_sf"/>
</dbReference>
<gene>
    <name evidence="7" type="ORF">Plo01_40230</name>
</gene>